<reference evidence="6" key="3">
    <citation type="submission" date="2025-09" db="UniProtKB">
        <authorList>
            <consortium name="Ensembl"/>
        </authorList>
    </citation>
    <scope>IDENTIFICATION</scope>
</reference>
<evidence type="ECO:0000313" key="7">
    <source>
        <dbReference type="Proteomes" id="UP000007875"/>
    </source>
</evidence>
<accession>H2YDK3</accession>
<evidence type="ECO:0000256" key="1">
    <source>
        <dbReference type="ARBA" id="ARBA00001947"/>
    </source>
</evidence>
<sequence>MDVPMPMVVAGTYEIDIRGIFRYANTYPEAIELVASKAVDVLGLITHRYFLKTAGDAFVTASNPAEQAMKVMINCTK</sequence>
<name>H2YDK3_CIOSA</name>
<dbReference type="InParanoid" id="H2YDK3"/>
<evidence type="ECO:0000256" key="4">
    <source>
        <dbReference type="ARBA" id="ARBA00022833"/>
    </source>
</evidence>
<evidence type="ECO:0000313" key="6">
    <source>
        <dbReference type="Ensembl" id="ENSCSAVP00000003401.1"/>
    </source>
</evidence>
<reference evidence="6" key="2">
    <citation type="submission" date="2025-08" db="UniProtKB">
        <authorList>
            <consortium name="Ensembl"/>
        </authorList>
    </citation>
    <scope>IDENTIFICATION</scope>
</reference>
<dbReference type="GO" id="GO:0003939">
    <property type="term" value="F:L-iditol 2-dehydrogenase (NAD+) activity"/>
    <property type="evidence" value="ECO:0007669"/>
    <property type="project" value="TreeGrafter"/>
</dbReference>
<evidence type="ECO:0000256" key="3">
    <source>
        <dbReference type="ARBA" id="ARBA00022723"/>
    </source>
</evidence>
<evidence type="ECO:0000256" key="2">
    <source>
        <dbReference type="ARBA" id="ARBA00008072"/>
    </source>
</evidence>
<keyword evidence="5" id="KW-0560">Oxidoreductase</keyword>
<dbReference type="OMA" id="KVMINCT"/>
<dbReference type="PANTHER" id="PTHR43161">
    <property type="entry name" value="SORBITOL DEHYDROGENASE"/>
    <property type="match status" value="1"/>
</dbReference>
<dbReference type="Gene3D" id="3.40.50.720">
    <property type="entry name" value="NAD(P)-binding Rossmann-like Domain"/>
    <property type="match status" value="1"/>
</dbReference>
<dbReference type="eggNOG" id="KOG0024">
    <property type="taxonomic scope" value="Eukaryota"/>
</dbReference>
<keyword evidence="3" id="KW-0479">Metal-binding</keyword>
<dbReference type="Proteomes" id="UP000007875">
    <property type="component" value="Unassembled WGS sequence"/>
</dbReference>
<dbReference type="AlphaFoldDB" id="H2YDK3"/>
<dbReference type="GO" id="GO:0006062">
    <property type="term" value="P:sorbitol catabolic process"/>
    <property type="evidence" value="ECO:0007669"/>
    <property type="project" value="TreeGrafter"/>
</dbReference>
<dbReference type="GO" id="GO:0046872">
    <property type="term" value="F:metal ion binding"/>
    <property type="evidence" value="ECO:0007669"/>
    <property type="project" value="UniProtKB-KW"/>
</dbReference>
<comment type="cofactor">
    <cofactor evidence="1">
        <name>Zn(2+)</name>
        <dbReference type="ChEBI" id="CHEBI:29105"/>
    </cofactor>
</comment>
<dbReference type="STRING" id="51511.ENSCSAVP00000003401"/>
<dbReference type="HOGENOM" id="CLU_175728_0_0_1"/>
<proteinExistence type="inferred from homology"/>
<evidence type="ECO:0000256" key="5">
    <source>
        <dbReference type="ARBA" id="ARBA00023002"/>
    </source>
</evidence>
<dbReference type="Ensembl" id="ENSCSAVT00000003453.1">
    <property type="protein sequence ID" value="ENSCSAVP00000003401.1"/>
    <property type="gene ID" value="ENSCSAVG00000002023.1"/>
</dbReference>
<keyword evidence="7" id="KW-1185">Reference proteome</keyword>
<dbReference type="PANTHER" id="PTHR43161:SF24">
    <property type="entry name" value="SORBITOL DEHYDROGENASE"/>
    <property type="match status" value="1"/>
</dbReference>
<protein>
    <submittedName>
        <fullName evidence="6">Uncharacterized protein</fullName>
    </submittedName>
</protein>
<reference evidence="7" key="1">
    <citation type="submission" date="2003-08" db="EMBL/GenBank/DDBJ databases">
        <authorList>
            <person name="Birren B."/>
            <person name="Nusbaum C."/>
            <person name="Abebe A."/>
            <person name="Abouelleil A."/>
            <person name="Adekoya E."/>
            <person name="Ait-zahra M."/>
            <person name="Allen N."/>
            <person name="Allen T."/>
            <person name="An P."/>
            <person name="Anderson M."/>
            <person name="Anderson S."/>
            <person name="Arachchi H."/>
            <person name="Armbruster J."/>
            <person name="Bachantsang P."/>
            <person name="Baldwin J."/>
            <person name="Barry A."/>
            <person name="Bayul T."/>
            <person name="Blitshsteyn B."/>
            <person name="Bloom T."/>
            <person name="Blye J."/>
            <person name="Boguslavskiy L."/>
            <person name="Borowsky M."/>
            <person name="Boukhgalter B."/>
            <person name="Brunache A."/>
            <person name="Butler J."/>
            <person name="Calixte N."/>
            <person name="Calvo S."/>
            <person name="Camarata J."/>
            <person name="Campo K."/>
            <person name="Chang J."/>
            <person name="Cheshatsang Y."/>
            <person name="Citroen M."/>
            <person name="Collymore A."/>
            <person name="Considine T."/>
            <person name="Cook A."/>
            <person name="Cooke P."/>
            <person name="Corum B."/>
            <person name="Cuomo C."/>
            <person name="David R."/>
            <person name="Dawoe T."/>
            <person name="Degray S."/>
            <person name="Dodge S."/>
            <person name="Dooley K."/>
            <person name="Dorje P."/>
            <person name="Dorjee K."/>
            <person name="Dorris L."/>
            <person name="Duffey N."/>
            <person name="Dupes A."/>
            <person name="Elkins T."/>
            <person name="Engels R."/>
            <person name="Erickson J."/>
            <person name="Farina A."/>
            <person name="Faro S."/>
            <person name="Ferreira P."/>
            <person name="Fischer H."/>
            <person name="Fitzgerald M."/>
            <person name="Foley K."/>
            <person name="Gage D."/>
            <person name="Galagan J."/>
            <person name="Gearin G."/>
            <person name="Gnerre S."/>
            <person name="Gnirke A."/>
            <person name="Goyette A."/>
            <person name="Graham J."/>
            <person name="Grandbois E."/>
            <person name="Gyaltsen K."/>
            <person name="Hafez N."/>
            <person name="Hagopian D."/>
            <person name="Hagos B."/>
            <person name="Hall J."/>
            <person name="Hatcher B."/>
            <person name="Heller A."/>
            <person name="Higgins H."/>
            <person name="Honan T."/>
            <person name="Horn A."/>
            <person name="Houde N."/>
            <person name="Hughes L."/>
            <person name="Hulme W."/>
            <person name="Husby E."/>
            <person name="Iliev I."/>
            <person name="Jaffe D."/>
            <person name="Jones C."/>
            <person name="Kamal M."/>
            <person name="Kamat A."/>
            <person name="Kamvysselis M."/>
            <person name="Karlsson E."/>
            <person name="Kells C."/>
            <person name="Kieu A."/>
            <person name="Kisner P."/>
            <person name="Kodira C."/>
            <person name="Kulbokas E."/>
            <person name="Labutti K."/>
            <person name="Lama D."/>
            <person name="Landers T."/>
            <person name="Leger J."/>
            <person name="Levine S."/>
            <person name="Lewis D."/>
            <person name="Lewis T."/>
            <person name="Lindblad-toh K."/>
            <person name="Liu X."/>
            <person name="Lokyitsang T."/>
            <person name="Lokyitsang Y."/>
            <person name="Lucien O."/>
            <person name="Lui A."/>
            <person name="Ma L.J."/>
            <person name="Mabbitt R."/>
            <person name="Macdonald J."/>
            <person name="Maclean C."/>
            <person name="Major J."/>
            <person name="Manning J."/>
            <person name="Marabella R."/>
            <person name="Maru K."/>
            <person name="Matthews C."/>
            <person name="Mauceli E."/>
            <person name="Mccarthy M."/>
            <person name="Mcdonough S."/>
            <person name="Mcghee T."/>
            <person name="Meldrim J."/>
            <person name="Meneus L."/>
            <person name="Mesirov J."/>
            <person name="Mihalev A."/>
            <person name="Mihova T."/>
            <person name="Mikkelsen T."/>
            <person name="Mlenga V."/>
            <person name="Moru K."/>
            <person name="Mozes J."/>
            <person name="Mulrain L."/>
            <person name="Munson G."/>
            <person name="Naylor J."/>
            <person name="Newes C."/>
            <person name="Nguyen C."/>
            <person name="Nguyen N."/>
            <person name="Nguyen T."/>
            <person name="Nicol R."/>
            <person name="Nielsen C."/>
            <person name="Nizzari M."/>
            <person name="Norbu C."/>
            <person name="Norbu N."/>
            <person name="O'donnell P."/>
            <person name="Okoawo O."/>
            <person name="O'leary S."/>
            <person name="Omotosho B."/>
            <person name="O'neill K."/>
            <person name="Osman S."/>
            <person name="Parker S."/>
            <person name="Perrin D."/>
            <person name="Phunkhang P."/>
            <person name="Piqani B."/>
            <person name="Purcell S."/>
            <person name="Rachupka T."/>
            <person name="Ramasamy U."/>
            <person name="Rameau R."/>
            <person name="Ray V."/>
            <person name="Raymond C."/>
            <person name="Retta R."/>
            <person name="Richardson S."/>
            <person name="Rise C."/>
            <person name="Rodriguez J."/>
            <person name="Rogers J."/>
            <person name="Rogov P."/>
            <person name="Rutman M."/>
            <person name="Schupbach R."/>
            <person name="Seaman C."/>
            <person name="Settipalli S."/>
            <person name="Sharpe T."/>
            <person name="Sheridan J."/>
            <person name="Sherpa N."/>
            <person name="Shi J."/>
            <person name="Smirnov S."/>
            <person name="Smith C."/>
            <person name="Sougnez C."/>
            <person name="Spencer B."/>
            <person name="Stalker J."/>
            <person name="Stange-thomann N."/>
            <person name="Stavropoulos S."/>
            <person name="Stetson K."/>
            <person name="Stone C."/>
            <person name="Stone S."/>
            <person name="Stubbs M."/>
            <person name="Talamas J."/>
            <person name="Tchuinga P."/>
            <person name="Tenzing P."/>
            <person name="Tesfaye S."/>
            <person name="Theodore J."/>
            <person name="Thoulutsang Y."/>
            <person name="Topham K."/>
            <person name="Towey S."/>
            <person name="Tsamla T."/>
            <person name="Tsomo N."/>
            <person name="Vallee D."/>
            <person name="Vassiliev H."/>
            <person name="Venkataraman V."/>
            <person name="Vinson J."/>
            <person name="Vo A."/>
            <person name="Wade C."/>
            <person name="Wang S."/>
            <person name="Wangchuk T."/>
            <person name="Wangdi T."/>
            <person name="Whittaker C."/>
            <person name="Wilkinson J."/>
            <person name="Wu Y."/>
            <person name="Wyman D."/>
            <person name="Yadav S."/>
            <person name="Yang S."/>
            <person name="Yang X."/>
            <person name="Yeager S."/>
            <person name="Yee E."/>
            <person name="Young G."/>
            <person name="Zainoun J."/>
            <person name="Zembeck L."/>
            <person name="Zimmer A."/>
            <person name="Zody M."/>
            <person name="Lander E."/>
        </authorList>
    </citation>
    <scope>NUCLEOTIDE SEQUENCE [LARGE SCALE GENOMIC DNA]</scope>
</reference>
<dbReference type="Gene3D" id="3.90.180.10">
    <property type="entry name" value="Medium-chain alcohol dehydrogenases, catalytic domain"/>
    <property type="match status" value="1"/>
</dbReference>
<comment type="similarity">
    <text evidence="2">Belongs to the zinc-containing alcohol dehydrogenase family.</text>
</comment>
<keyword evidence="4" id="KW-0862">Zinc</keyword>
<organism evidence="6 7">
    <name type="scientific">Ciona savignyi</name>
    <name type="common">Pacific transparent sea squirt</name>
    <dbReference type="NCBI Taxonomy" id="51511"/>
    <lineage>
        <taxon>Eukaryota</taxon>
        <taxon>Metazoa</taxon>
        <taxon>Chordata</taxon>
        <taxon>Tunicata</taxon>
        <taxon>Ascidiacea</taxon>
        <taxon>Phlebobranchia</taxon>
        <taxon>Cionidae</taxon>
        <taxon>Ciona</taxon>
    </lineage>
</organism>